<dbReference type="InterPro" id="IPR018060">
    <property type="entry name" value="HTH_AraC"/>
</dbReference>
<evidence type="ECO:0000256" key="3">
    <source>
        <dbReference type="ARBA" id="ARBA00023163"/>
    </source>
</evidence>
<dbReference type="Pfam" id="PF12833">
    <property type="entry name" value="HTH_18"/>
    <property type="match status" value="1"/>
</dbReference>
<protein>
    <submittedName>
        <fullName evidence="5">Helix-turn-helix transcriptional regulator</fullName>
    </submittedName>
</protein>
<keyword evidence="6" id="KW-1185">Reference proteome</keyword>
<gene>
    <name evidence="5" type="ORF">QEH52_14210</name>
</gene>
<keyword evidence="2" id="KW-0238">DNA-binding</keyword>
<dbReference type="InterPro" id="IPR020449">
    <property type="entry name" value="Tscrpt_reg_AraC-type_HTH"/>
</dbReference>
<dbReference type="InterPro" id="IPR009057">
    <property type="entry name" value="Homeodomain-like_sf"/>
</dbReference>
<dbReference type="InterPro" id="IPR018062">
    <property type="entry name" value="HTH_AraC-typ_CS"/>
</dbReference>
<dbReference type="PROSITE" id="PS00041">
    <property type="entry name" value="HTH_ARAC_FAMILY_1"/>
    <property type="match status" value="1"/>
</dbReference>
<dbReference type="Proteomes" id="UP001225316">
    <property type="component" value="Unassembled WGS sequence"/>
</dbReference>
<evidence type="ECO:0000259" key="4">
    <source>
        <dbReference type="PROSITE" id="PS01124"/>
    </source>
</evidence>
<evidence type="ECO:0000313" key="6">
    <source>
        <dbReference type="Proteomes" id="UP001225316"/>
    </source>
</evidence>
<dbReference type="SUPFAM" id="SSF46689">
    <property type="entry name" value="Homeodomain-like"/>
    <property type="match status" value="2"/>
</dbReference>
<dbReference type="PROSITE" id="PS01124">
    <property type="entry name" value="HTH_ARAC_FAMILY_2"/>
    <property type="match status" value="1"/>
</dbReference>
<proteinExistence type="predicted"/>
<dbReference type="EMBL" id="JARXHW010000037">
    <property type="protein sequence ID" value="MDQ8208676.1"/>
    <property type="molecule type" value="Genomic_DNA"/>
</dbReference>
<dbReference type="PANTHER" id="PTHR43280">
    <property type="entry name" value="ARAC-FAMILY TRANSCRIPTIONAL REGULATOR"/>
    <property type="match status" value="1"/>
</dbReference>
<reference evidence="5 6" key="1">
    <citation type="submission" date="2023-04" db="EMBL/GenBank/DDBJ databases">
        <title>A novel bacteria isolated from coastal sediment.</title>
        <authorList>
            <person name="Liu X.-J."/>
            <person name="Du Z.-J."/>
        </authorList>
    </citation>
    <scope>NUCLEOTIDE SEQUENCE [LARGE SCALE GENOMIC DNA]</scope>
    <source>
        <strain evidence="5 6">SDUM461003</strain>
    </source>
</reference>
<organism evidence="5 6">
    <name type="scientific">Thalassobacterium maritimum</name>
    <dbReference type="NCBI Taxonomy" id="3041265"/>
    <lineage>
        <taxon>Bacteria</taxon>
        <taxon>Pseudomonadati</taxon>
        <taxon>Verrucomicrobiota</taxon>
        <taxon>Opitutia</taxon>
        <taxon>Puniceicoccales</taxon>
        <taxon>Coraliomargaritaceae</taxon>
        <taxon>Thalassobacterium</taxon>
    </lineage>
</organism>
<dbReference type="PANTHER" id="PTHR43280:SF2">
    <property type="entry name" value="HTH-TYPE TRANSCRIPTIONAL REGULATOR EXSA"/>
    <property type="match status" value="1"/>
</dbReference>
<evidence type="ECO:0000256" key="1">
    <source>
        <dbReference type="ARBA" id="ARBA00023015"/>
    </source>
</evidence>
<evidence type="ECO:0000313" key="5">
    <source>
        <dbReference type="EMBL" id="MDQ8208676.1"/>
    </source>
</evidence>
<feature type="domain" description="HTH araC/xylS-type" evidence="4">
    <location>
        <begin position="190"/>
        <end position="289"/>
    </location>
</feature>
<keyword evidence="3" id="KW-0804">Transcription</keyword>
<name>A0ABU1AX11_9BACT</name>
<dbReference type="Gene3D" id="1.10.10.60">
    <property type="entry name" value="Homeodomain-like"/>
    <property type="match status" value="2"/>
</dbReference>
<dbReference type="PRINTS" id="PR00032">
    <property type="entry name" value="HTHARAC"/>
</dbReference>
<dbReference type="RefSeq" id="WP_308951306.1">
    <property type="nucleotide sequence ID" value="NZ_JARXHW010000037.1"/>
</dbReference>
<keyword evidence="1" id="KW-0805">Transcription regulation</keyword>
<sequence>MKKSPRIRGATPEHPEQTLLDTKLNWIYERRVAPQYRHQSSHYPGQSMFLMRSGTVRIRTKTGDVTGHPGQWVLPTTGPRQQDFSDNAKILSIHYRMQWPEGNALFKPETAEVFEADRIPELERETLRLLRQVDRQEAAMAPIRTQPSQALVPHLRVQLGFARWLTVCAKALFKVGLSPIPLQQEDPRLLQAQSILDQYSFDQRPDLEQLAREVRLSVSQLNRMFVQRFRVTPRQYLDRRRMETVAYLLHHSNTPVKQIAYQHGFKSPAHFTRWFRAKTNLSPSEYRTRGQGNASSKNMA</sequence>
<evidence type="ECO:0000256" key="2">
    <source>
        <dbReference type="ARBA" id="ARBA00023125"/>
    </source>
</evidence>
<accession>A0ABU1AX11</accession>
<comment type="caution">
    <text evidence="5">The sequence shown here is derived from an EMBL/GenBank/DDBJ whole genome shotgun (WGS) entry which is preliminary data.</text>
</comment>
<dbReference type="SMART" id="SM00342">
    <property type="entry name" value="HTH_ARAC"/>
    <property type="match status" value="1"/>
</dbReference>